<evidence type="ECO:0000256" key="2">
    <source>
        <dbReference type="ARBA" id="ARBA00038358"/>
    </source>
</evidence>
<dbReference type="InterPro" id="IPR052369">
    <property type="entry name" value="UG_Glycosaminoglycan_Hydrolase"/>
</dbReference>
<gene>
    <name evidence="4" type="ORF">ACFL27_09020</name>
</gene>
<dbReference type="SUPFAM" id="SSF48208">
    <property type="entry name" value="Six-hairpin glycosidases"/>
    <property type="match status" value="1"/>
</dbReference>
<keyword evidence="5" id="KW-1185">Reference proteome</keyword>
<keyword evidence="3" id="KW-1133">Transmembrane helix</keyword>
<keyword evidence="3" id="KW-0472">Membrane</keyword>
<organism evidence="4 5">
    <name type="scientific">candidate division CSSED10-310 bacterium</name>
    <dbReference type="NCBI Taxonomy" id="2855610"/>
    <lineage>
        <taxon>Bacteria</taxon>
        <taxon>Bacteria division CSSED10-310</taxon>
    </lineage>
</organism>
<sequence length="420" mass="46854">MVKSNHISPIYLQIFCVMGFFCLLGIFSCHQSDTSGYQITTFTDVIPYAESQLGRTDFEVPYLRYPYTTGFLGKWQTAGSEQWCSGFHPGCLWLLLEATSNHDWLAKAARRTAGLTEQQHTTGTHDVGFIIFTSFSQGYRLTKNDSYKGVILQAAHSLATRYNPVVGCIRSWDQGTFPVIVDGLMNLEILFWAAKHGGGAAFAEMAHNHALRTMSDHVRSDGSTYHVVEYNPQSGEVLKKYTHQGFSDESTWSRGQAWAIAGFTQAYGETGDDRLLETARKVARYFIDNLPPDQIPYWDFDLPEHETRLYRDSSAAAIAAFGLLELSALEPEAVESSYFKDRAVALLSSLTFHYLTVGTTNRGLLLHAAYNVPSGDYYAQDSAAIWGDYYYLASILKVIPGLSDPVPETGSEKSHKSRTD</sequence>
<dbReference type="Pfam" id="PF07470">
    <property type="entry name" value="Glyco_hydro_88"/>
    <property type="match status" value="1"/>
</dbReference>
<feature type="transmembrane region" description="Helical" evidence="3">
    <location>
        <begin position="7"/>
        <end position="27"/>
    </location>
</feature>
<evidence type="ECO:0000313" key="4">
    <source>
        <dbReference type="EMBL" id="MFC1850318.1"/>
    </source>
</evidence>
<comment type="caution">
    <text evidence="4">The sequence shown here is derived from an EMBL/GenBank/DDBJ whole genome shotgun (WGS) entry which is preliminary data.</text>
</comment>
<dbReference type="PANTHER" id="PTHR36845:SF1">
    <property type="entry name" value="HYDROLASE, PUTATIVE (AFU_ORTHOLOGUE AFUA_7G05090)-RELATED"/>
    <property type="match status" value="1"/>
</dbReference>
<keyword evidence="1 4" id="KW-0378">Hydrolase</keyword>
<dbReference type="InterPro" id="IPR012341">
    <property type="entry name" value="6hp_glycosidase-like_sf"/>
</dbReference>
<dbReference type="Proteomes" id="UP001594351">
    <property type="component" value="Unassembled WGS sequence"/>
</dbReference>
<comment type="similarity">
    <text evidence="2">Belongs to the glycosyl hydrolase 88 family.</text>
</comment>
<dbReference type="Gene3D" id="1.50.10.10">
    <property type="match status" value="1"/>
</dbReference>
<dbReference type="PROSITE" id="PS51257">
    <property type="entry name" value="PROKAR_LIPOPROTEIN"/>
    <property type="match status" value="1"/>
</dbReference>
<dbReference type="InterPro" id="IPR010905">
    <property type="entry name" value="Glyco_hydro_88"/>
</dbReference>
<reference evidence="4 5" key="1">
    <citation type="submission" date="2024-09" db="EMBL/GenBank/DDBJ databases">
        <title>Laminarin stimulates single cell rates of sulfate reduction while oxygen inhibits transcriptomic activity in coastal marine sediment.</title>
        <authorList>
            <person name="Lindsay M."/>
            <person name="Orcutt B."/>
            <person name="Emerson D."/>
            <person name="Stepanauskas R."/>
            <person name="D'Angelo T."/>
        </authorList>
    </citation>
    <scope>NUCLEOTIDE SEQUENCE [LARGE SCALE GENOMIC DNA]</scope>
    <source>
        <strain evidence="4">SAG AM-311-K15</strain>
    </source>
</reference>
<proteinExistence type="inferred from homology"/>
<keyword evidence="3" id="KW-0812">Transmembrane</keyword>
<dbReference type="InterPro" id="IPR008928">
    <property type="entry name" value="6-hairpin_glycosidase_sf"/>
</dbReference>
<dbReference type="PANTHER" id="PTHR36845">
    <property type="entry name" value="HYDROLASE, PUTATIVE (AFU_ORTHOLOGUE AFUA_7G05090)-RELATED"/>
    <property type="match status" value="1"/>
</dbReference>
<protein>
    <submittedName>
        <fullName evidence="4">Glycoside hydrolase family 88 protein</fullName>
    </submittedName>
</protein>
<evidence type="ECO:0000256" key="1">
    <source>
        <dbReference type="ARBA" id="ARBA00022801"/>
    </source>
</evidence>
<dbReference type="GO" id="GO:0016787">
    <property type="term" value="F:hydrolase activity"/>
    <property type="evidence" value="ECO:0007669"/>
    <property type="project" value="UniProtKB-KW"/>
</dbReference>
<dbReference type="EMBL" id="JBHPBY010000091">
    <property type="protein sequence ID" value="MFC1850318.1"/>
    <property type="molecule type" value="Genomic_DNA"/>
</dbReference>
<accession>A0ABV6YW77</accession>
<name>A0ABV6YW77_UNCC1</name>
<evidence type="ECO:0000256" key="3">
    <source>
        <dbReference type="SAM" id="Phobius"/>
    </source>
</evidence>
<evidence type="ECO:0000313" key="5">
    <source>
        <dbReference type="Proteomes" id="UP001594351"/>
    </source>
</evidence>